<evidence type="ECO:0000313" key="2">
    <source>
        <dbReference type="EMBL" id="SJL15295.1"/>
    </source>
</evidence>
<gene>
    <name evidence="2" type="ORF">ARMOST_18788</name>
</gene>
<dbReference type="Proteomes" id="UP000219338">
    <property type="component" value="Unassembled WGS sequence"/>
</dbReference>
<evidence type="ECO:0000256" key="1">
    <source>
        <dbReference type="SAM" id="MobiDB-lite"/>
    </source>
</evidence>
<reference evidence="3" key="1">
    <citation type="journal article" date="2017" name="Nat. Ecol. Evol.">
        <title>Genome expansion and lineage-specific genetic innovations in the forest pathogenic fungi Armillaria.</title>
        <authorList>
            <person name="Sipos G."/>
            <person name="Prasanna A.N."/>
            <person name="Walter M.C."/>
            <person name="O'Connor E."/>
            <person name="Balint B."/>
            <person name="Krizsan K."/>
            <person name="Kiss B."/>
            <person name="Hess J."/>
            <person name="Varga T."/>
            <person name="Slot J."/>
            <person name="Riley R."/>
            <person name="Boka B."/>
            <person name="Rigling D."/>
            <person name="Barry K."/>
            <person name="Lee J."/>
            <person name="Mihaltcheva S."/>
            <person name="LaButti K."/>
            <person name="Lipzen A."/>
            <person name="Waldron R."/>
            <person name="Moloney N.M."/>
            <person name="Sperisen C."/>
            <person name="Kredics L."/>
            <person name="Vagvoelgyi C."/>
            <person name="Patrignani A."/>
            <person name="Fitzpatrick D."/>
            <person name="Nagy I."/>
            <person name="Doyle S."/>
            <person name="Anderson J.B."/>
            <person name="Grigoriev I.V."/>
            <person name="Gueldener U."/>
            <person name="Muensterkoetter M."/>
            <person name="Nagy L.G."/>
        </authorList>
    </citation>
    <scope>NUCLEOTIDE SEQUENCE [LARGE SCALE GENOMIC DNA]</scope>
    <source>
        <strain evidence="3">C18/9</strain>
    </source>
</reference>
<keyword evidence="3" id="KW-1185">Reference proteome</keyword>
<sequence>MDVTQRRREISPNSTRGWGGAKESRVASVRAGYVSEFGIGPCLRFLPCNVLNAIKDRQEELKHAQISRQVPLDLPDNLMETDTERSSADSSSSLTDSVILIVSVMRSSRIYGDRRPRLCQSKQADEKDMDDSQAVRISCDGGRVLWAYHIKFGTRAFWNAEYKPLTWLDNLTDFHHFSMMIASSFPPTPLPATPSELSLFHMPPFSPLLPTSIQC</sequence>
<feature type="compositionally biased region" description="Basic and acidic residues" evidence="1">
    <location>
        <begin position="1"/>
        <end position="10"/>
    </location>
</feature>
<dbReference type="EMBL" id="FUEG01000028">
    <property type="protein sequence ID" value="SJL15295.1"/>
    <property type="molecule type" value="Genomic_DNA"/>
</dbReference>
<name>A0A284S2S3_ARMOS</name>
<dbReference type="AlphaFoldDB" id="A0A284S2S3"/>
<organism evidence="2 3">
    <name type="scientific">Armillaria ostoyae</name>
    <name type="common">Armillaria root rot fungus</name>
    <dbReference type="NCBI Taxonomy" id="47428"/>
    <lineage>
        <taxon>Eukaryota</taxon>
        <taxon>Fungi</taxon>
        <taxon>Dikarya</taxon>
        <taxon>Basidiomycota</taxon>
        <taxon>Agaricomycotina</taxon>
        <taxon>Agaricomycetes</taxon>
        <taxon>Agaricomycetidae</taxon>
        <taxon>Agaricales</taxon>
        <taxon>Marasmiineae</taxon>
        <taxon>Physalacriaceae</taxon>
        <taxon>Armillaria</taxon>
    </lineage>
</organism>
<feature type="region of interest" description="Disordered" evidence="1">
    <location>
        <begin position="1"/>
        <end position="22"/>
    </location>
</feature>
<accession>A0A284S2S3</accession>
<protein>
    <submittedName>
        <fullName evidence="2">Uncharacterized protein</fullName>
    </submittedName>
</protein>
<proteinExistence type="predicted"/>
<evidence type="ECO:0000313" key="3">
    <source>
        <dbReference type="Proteomes" id="UP000219338"/>
    </source>
</evidence>